<reference evidence="3 4" key="1">
    <citation type="submission" date="2016-11" db="EMBL/GenBank/DDBJ databases">
        <authorList>
            <person name="Jaros S."/>
            <person name="Januszkiewicz K."/>
            <person name="Wedrychowicz H."/>
        </authorList>
    </citation>
    <scope>NUCLEOTIDE SEQUENCE [LARGE SCALE GENOMIC DNA]</scope>
    <source>
        <strain evidence="3 4">DSM 3089</strain>
    </source>
</reference>
<sequence>MKKYIYVLPFILGICCFIISEISGATISPNGMLIEPFFFLIPIGYMFLFIGIIISFINFLCILYKKVKKA</sequence>
<organism evidence="3 4">
    <name type="scientific">Clostridium collagenovorans DSM 3089</name>
    <dbReference type="NCBI Taxonomy" id="1121306"/>
    <lineage>
        <taxon>Bacteria</taxon>
        <taxon>Bacillati</taxon>
        <taxon>Bacillota</taxon>
        <taxon>Clostridia</taxon>
        <taxon>Eubacteriales</taxon>
        <taxon>Clostridiaceae</taxon>
        <taxon>Clostridium</taxon>
    </lineage>
</organism>
<keyword evidence="1" id="KW-1133">Transmembrane helix</keyword>
<evidence type="ECO:0000256" key="1">
    <source>
        <dbReference type="SAM" id="Phobius"/>
    </source>
</evidence>
<name>A0A1M5V0K8_9CLOT</name>
<dbReference type="OrthoDB" id="6194834at2"/>
<protein>
    <recommendedName>
        <fullName evidence="2">DUF3955 domain-containing protein</fullName>
    </recommendedName>
</protein>
<dbReference type="EMBL" id="FQXP01000004">
    <property type="protein sequence ID" value="SHH68771.1"/>
    <property type="molecule type" value="Genomic_DNA"/>
</dbReference>
<accession>A0A1M5V0K8</accession>
<dbReference type="InterPro" id="IPR025016">
    <property type="entry name" value="DUF3955"/>
</dbReference>
<dbReference type="STRING" id="1121306.SAMN02745196_01035"/>
<evidence type="ECO:0000259" key="2">
    <source>
        <dbReference type="Pfam" id="PF13127"/>
    </source>
</evidence>
<feature type="transmembrane region" description="Helical" evidence="1">
    <location>
        <begin position="40"/>
        <end position="64"/>
    </location>
</feature>
<keyword evidence="1" id="KW-0472">Membrane</keyword>
<dbReference type="RefSeq" id="WP_072830779.1">
    <property type="nucleotide sequence ID" value="NZ_FQXP01000004.1"/>
</dbReference>
<dbReference type="AlphaFoldDB" id="A0A1M5V0K8"/>
<keyword evidence="4" id="KW-1185">Reference proteome</keyword>
<evidence type="ECO:0000313" key="3">
    <source>
        <dbReference type="EMBL" id="SHH68771.1"/>
    </source>
</evidence>
<dbReference type="Proteomes" id="UP000184526">
    <property type="component" value="Unassembled WGS sequence"/>
</dbReference>
<feature type="domain" description="DUF3955" evidence="2">
    <location>
        <begin position="5"/>
        <end position="60"/>
    </location>
</feature>
<gene>
    <name evidence="3" type="ORF">SAMN02745196_01035</name>
</gene>
<proteinExistence type="predicted"/>
<dbReference type="Pfam" id="PF13127">
    <property type="entry name" value="DUF3955"/>
    <property type="match status" value="1"/>
</dbReference>
<evidence type="ECO:0000313" key="4">
    <source>
        <dbReference type="Proteomes" id="UP000184526"/>
    </source>
</evidence>
<keyword evidence="1" id="KW-0812">Transmembrane</keyword>